<keyword evidence="2" id="KW-1185">Reference proteome</keyword>
<protein>
    <recommendedName>
        <fullName evidence="3">F-box domain-containing protein</fullName>
    </recommendedName>
</protein>
<reference evidence="1 2" key="1">
    <citation type="submission" date="2024-03" db="EMBL/GenBank/DDBJ databases">
        <title>Genome-scale model development and genomic sequencing of the oleaginous clade Lipomyces.</title>
        <authorList>
            <consortium name="Lawrence Berkeley National Laboratory"/>
            <person name="Czajka J.J."/>
            <person name="Han Y."/>
            <person name="Kim J."/>
            <person name="Mondo S.J."/>
            <person name="Hofstad B.A."/>
            <person name="Robles A."/>
            <person name="Haridas S."/>
            <person name="Riley R."/>
            <person name="LaButti K."/>
            <person name="Pangilinan J."/>
            <person name="Andreopoulos W."/>
            <person name="Lipzen A."/>
            <person name="Yan J."/>
            <person name="Wang M."/>
            <person name="Ng V."/>
            <person name="Grigoriev I.V."/>
            <person name="Spatafora J.W."/>
            <person name="Magnuson J.K."/>
            <person name="Baker S.E."/>
            <person name="Pomraning K.R."/>
        </authorList>
    </citation>
    <scope>NUCLEOTIDE SEQUENCE [LARGE SCALE GENOMIC DNA]</scope>
    <source>
        <strain evidence="1 2">Phaff 52-87</strain>
    </source>
</reference>
<dbReference type="InterPro" id="IPR036047">
    <property type="entry name" value="F-box-like_dom_sf"/>
</dbReference>
<accession>A0ABR1F667</accession>
<dbReference type="GeneID" id="90038029"/>
<dbReference type="EMBL" id="JBBJBU010000005">
    <property type="protein sequence ID" value="KAK7205340.1"/>
    <property type="molecule type" value="Genomic_DNA"/>
</dbReference>
<organism evidence="1 2">
    <name type="scientific">Myxozyma melibiosi</name>
    <dbReference type="NCBI Taxonomy" id="54550"/>
    <lineage>
        <taxon>Eukaryota</taxon>
        <taxon>Fungi</taxon>
        <taxon>Dikarya</taxon>
        <taxon>Ascomycota</taxon>
        <taxon>Saccharomycotina</taxon>
        <taxon>Lipomycetes</taxon>
        <taxon>Lipomycetales</taxon>
        <taxon>Lipomycetaceae</taxon>
        <taxon>Myxozyma</taxon>
    </lineage>
</organism>
<dbReference type="Gene3D" id="1.20.1280.50">
    <property type="match status" value="1"/>
</dbReference>
<proteinExistence type="predicted"/>
<sequence length="434" mass="50128">MPKMSDSKPRDLLELLPYEIRLIIIPYLPFPAMRTMMGYSDTWKHLIMSHPRYLQIFEISIPYVPAKTVPDYLAHFTSKAEGIVRISIENQFDRGMEDANSCWSNRYKMPYDESQFELLTRMLWHDDPLGGKRDMLGAREIDRELYVSLPLFLSRYKAAIIRGNHATDLEWHDPWKIMLSDLIGKELFVKYFTTRTVGIDLRVNKWDPEVWGGERGTGEDVSDRAWEIIDHVRMLHVPLDAMTTFFRRVAQNSRKLQTSYLRFSTPPGSSAVTVTKSDIPQFKSSKLGAKIEVLILCPDEDQDSQLCHRPRHVISQKYLSELLSIMPNLQALVLRDFHVLADDDSEQQHEQPMLDLRSFKQLCHVDFSGSEFENGLPLLDQHCSRITLRRSRHLTDLLEVVKSMTGEIQTAGLLQLELSDKIDGLADDTLIGIH</sequence>
<dbReference type="Proteomes" id="UP001498771">
    <property type="component" value="Unassembled WGS sequence"/>
</dbReference>
<evidence type="ECO:0000313" key="1">
    <source>
        <dbReference type="EMBL" id="KAK7205340.1"/>
    </source>
</evidence>
<evidence type="ECO:0008006" key="3">
    <source>
        <dbReference type="Google" id="ProtNLM"/>
    </source>
</evidence>
<dbReference type="RefSeq" id="XP_064768373.1">
    <property type="nucleotide sequence ID" value="XM_064912517.1"/>
</dbReference>
<name>A0ABR1F667_9ASCO</name>
<dbReference type="SUPFAM" id="SSF81383">
    <property type="entry name" value="F-box domain"/>
    <property type="match status" value="1"/>
</dbReference>
<evidence type="ECO:0000313" key="2">
    <source>
        <dbReference type="Proteomes" id="UP001498771"/>
    </source>
</evidence>
<comment type="caution">
    <text evidence="1">The sequence shown here is derived from an EMBL/GenBank/DDBJ whole genome shotgun (WGS) entry which is preliminary data.</text>
</comment>
<gene>
    <name evidence="1" type="ORF">BZA70DRAFT_277873</name>
</gene>